<dbReference type="VEuPathDB" id="MicrosporidiaDB:VCUG_00624"/>
<keyword evidence="1" id="KW-0812">Transmembrane</keyword>
<dbReference type="GeneID" id="19878509"/>
<keyword evidence="1" id="KW-0472">Membrane</keyword>
<dbReference type="OMA" id="RTYFDYG"/>
<feature type="transmembrane region" description="Helical" evidence="1">
    <location>
        <begin position="300"/>
        <end position="319"/>
    </location>
</feature>
<gene>
    <name evidence="2" type="ORF">VCUG_00624</name>
</gene>
<dbReference type="AlphaFoldDB" id="L2GWB0"/>
<dbReference type="HOGENOM" id="CLU_084270_0_0_1"/>
<dbReference type="RefSeq" id="XP_008073645.1">
    <property type="nucleotide sequence ID" value="XM_008075454.1"/>
</dbReference>
<dbReference type="InterPro" id="IPR035969">
    <property type="entry name" value="Rab-GAP_TBC_sf"/>
</dbReference>
<keyword evidence="1" id="KW-1133">Transmembrane helix</keyword>
<dbReference type="OrthoDB" id="2193149at2759"/>
<dbReference type="SUPFAM" id="SSF47923">
    <property type="entry name" value="Ypt/Rab-GAP domain of gyp1p"/>
    <property type="match status" value="1"/>
</dbReference>
<reference evidence="3" key="1">
    <citation type="submission" date="2011-03" db="EMBL/GenBank/DDBJ databases">
        <title>The genome sequence of Vavraia culicis strain floridensis.</title>
        <authorList>
            <consortium name="The Broad Institute Genome Sequencing Platform"/>
            <person name="Cuomo C."/>
            <person name="Becnel J."/>
            <person name="Sanscrainte N."/>
            <person name="Young S.K."/>
            <person name="Zeng Q."/>
            <person name="Gargeya S."/>
            <person name="Fitzgerald M."/>
            <person name="Haas B."/>
            <person name="Abouelleil A."/>
            <person name="Alvarado L."/>
            <person name="Arachchi H.M."/>
            <person name="Berlin A."/>
            <person name="Chapman S.B."/>
            <person name="Gearin G."/>
            <person name="Goldberg J."/>
            <person name="Griggs A."/>
            <person name="Gujja S."/>
            <person name="Hansen M."/>
            <person name="Heiman D."/>
            <person name="Howarth C."/>
            <person name="Larimer J."/>
            <person name="Lui A."/>
            <person name="MacDonald P.J.P."/>
            <person name="McCowen C."/>
            <person name="Montmayeur A."/>
            <person name="Murphy C."/>
            <person name="Neiman D."/>
            <person name="Pearson M."/>
            <person name="Priest M."/>
            <person name="Roberts A."/>
            <person name="Saif S."/>
            <person name="Shea T."/>
            <person name="Sisk P."/>
            <person name="Stolte C."/>
            <person name="Sykes S."/>
            <person name="Wortman J."/>
            <person name="Nusbaum C."/>
            <person name="Birren B."/>
        </authorList>
    </citation>
    <scope>NUCLEOTIDE SEQUENCE [LARGE SCALE GENOMIC DNA]</scope>
    <source>
        <strain evidence="3">floridensis</strain>
    </source>
</reference>
<keyword evidence="3" id="KW-1185">Reference proteome</keyword>
<feature type="transmembrane region" description="Helical" evidence="1">
    <location>
        <begin position="237"/>
        <end position="260"/>
    </location>
</feature>
<sequence length="329" mass="38296">MSKNRSWKDFLALRSVMSRYESKKAPGTPDKSQDDLSVIKVDVERTYFDYGDMDVALLRKELFNLLIRMPFEYVQGMNDVAAVLVYFYAESESVDDVTLNSIDVDDIASDDSDKDRGEISRCKNGQIAGSSTTCKHNSGGKSAADESIFEELEKYADVTNLMSNATRNRMLTAVYHIIKDKYLCLVQHEFKTYLAKNKVMLNLLNREQKNVSVNESIKFMNYTLTWFSRILRRKDDIYFIFKIILEEDVGMLFVLMLKFYNEKNIGNRKMFMLDLKNLNYEFKEEENEIRKKKFKFWKNNLGFFVIAVLIGINLEMLFFSCCVGTCKGN</sequence>
<protein>
    <recommendedName>
        <fullName evidence="4">Rab-GAP TBC domain-containing protein</fullName>
    </recommendedName>
</protein>
<evidence type="ECO:0000313" key="2">
    <source>
        <dbReference type="EMBL" id="ELA47904.1"/>
    </source>
</evidence>
<proteinExistence type="predicted"/>
<name>L2GWB0_VAVCU</name>
<accession>L2GWB0</accession>
<evidence type="ECO:0008006" key="4">
    <source>
        <dbReference type="Google" id="ProtNLM"/>
    </source>
</evidence>
<dbReference type="Proteomes" id="UP000011081">
    <property type="component" value="Unassembled WGS sequence"/>
</dbReference>
<evidence type="ECO:0000256" key="1">
    <source>
        <dbReference type="SAM" id="Phobius"/>
    </source>
</evidence>
<dbReference type="Gene3D" id="1.10.8.270">
    <property type="entry name" value="putative rabgap domain of human tbc1 domain family member 14 like domains"/>
    <property type="match status" value="1"/>
</dbReference>
<organism evidence="2 3">
    <name type="scientific">Vavraia culicis (isolate floridensis)</name>
    <name type="common">Microsporidian parasite</name>
    <dbReference type="NCBI Taxonomy" id="948595"/>
    <lineage>
        <taxon>Eukaryota</taxon>
        <taxon>Fungi</taxon>
        <taxon>Fungi incertae sedis</taxon>
        <taxon>Microsporidia</taxon>
        <taxon>Pleistophoridae</taxon>
        <taxon>Vavraia</taxon>
    </lineage>
</organism>
<evidence type="ECO:0000313" key="3">
    <source>
        <dbReference type="Proteomes" id="UP000011081"/>
    </source>
</evidence>
<dbReference type="InParanoid" id="L2GWB0"/>
<dbReference type="EMBL" id="GL877410">
    <property type="protein sequence ID" value="ELA47904.1"/>
    <property type="molecule type" value="Genomic_DNA"/>
</dbReference>